<evidence type="ECO:0000313" key="2">
    <source>
        <dbReference type="EMBL" id="PNG93423.1"/>
    </source>
</evidence>
<dbReference type="InterPro" id="IPR012312">
    <property type="entry name" value="Hemerythrin-like"/>
</dbReference>
<evidence type="ECO:0000313" key="3">
    <source>
        <dbReference type="Proteomes" id="UP000236520"/>
    </source>
</evidence>
<sequence>MNMNAEHDSPATVETRLTHEAHRLATSLLVDASPRPSVPHQALARLRDFLVVNLRHHHDAQDEWLWPHIAAAAPEAKPALDDLTEEHKHLDITLTRLADIDLDSQNHRQALHEAAVAVRDSVHDHLTHEEPVLFPALREHITPWQWKKLSRRVIATTPPAAGHLMIGLLDEVATPAELRSILANMPPPVQARLPAIRTQAATDLQALRTNSP</sequence>
<reference evidence="2 3" key="1">
    <citation type="submission" date="2015-09" db="EMBL/GenBank/DDBJ databases">
        <title>Genome sequence, genome mining and natural product profiling of a biocontrol bacterium Streptomyces malaysiensis F913.</title>
        <authorList>
            <person name="Xu Y."/>
            <person name="Wei J."/>
            <person name="Xie J."/>
            <person name="Li T."/>
            <person name="Zhou Z."/>
        </authorList>
    </citation>
    <scope>NUCLEOTIDE SEQUENCE [LARGE SCALE GENOMIC DNA]</scope>
    <source>
        <strain evidence="2 3">F913</strain>
    </source>
</reference>
<accession>A0A2J7YZH0</accession>
<gene>
    <name evidence="2" type="ORF">SMF913_28888</name>
</gene>
<name>A0A2J7YZH0_STRMQ</name>
<dbReference type="Gene3D" id="1.20.120.520">
    <property type="entry name" value="nmb1532 protein domain like"/>
    <property type="match status" value="1"/>
</dbReference>
<proteinExistence type="predicted"/>
<dbReference type="RefSeq" id="WP_250850956.1">
    <property type="nucleotide sequence ID" value="NZ_LJIW01000002.1"/>
</dbReference>
<comment type="caution">
    <text evidence="2">The sequence shown here is derived from an EMBL/GenBank/DDBJ whole genome shotgun (WGS) entry which is preliminary data.</text>
</comment>
<organism evidence="2 3">
    <name type="scientific">Streptomyces malaysiensis</name>
    <dbReference type="NCBI Taxonomy" id="92644"/>
    <lineage>
        <taxon>Bacteria</taxon>
        <taxon>Bacillati</taxon>
        <taxon>Actinomycetota</taxon>
        <taxon>Actinomycetes</taxon>
        <taxon>Kitasatosporales</taxon>
        <taxon>Streptomycetaceae</taxon>
        <taxon>Streptomyces</taxon>
        <taxon>Streptomyces violaceusniger group</taxon>
    </lineage>
</organism>
<dbReference type="Pfam" id="PF01814">
    <property type="entry name" value="Hemerythrin"/>
    <property type="match status" value="1"/>
</dbReference>
<keyword evidence="3" id="KW-1185">Reference proteome</keyword>
<protein>
    <recommendedName>
        <fullName evidence="1">Hemerythrin-like domain-containing protein</fullName>
    </recommendedName>
</protein>
<dbReference type="EMBL" id="LJIW01000002">
    <property type="protein sequence ID" value="PNG93423.1"/>
    <property type="molecule type" value="Genomic_DNA"/>
</dbReference>
<evidence type="ECO:0000259" key="1">
    <source>
        <dbReference type="Pfam" id="PF01814"/>
    </source>
</evidence>
<dbReference type="Proteomes" id="UP000236520">
    <property type="component" value="Unassembled WGS sequence"/>
</dbReference>
<feature type="domain" description="Hemerythrin-like" evidence="1">
    <location>
        <begin position="22"/>
        <end position="137"/>
    </location>
</feature>
<dbReference type="AlphaFoldDB" id="A0A2J7YZH0"/>